<proteinExistence type="predicted"/>
<reference evidence="1" key="1">
    <citation type="submission" date="2018-01" db="EMBL/GenBank/DDBJ databases">
        <authorList>
            <person name="Krukenberg V."/>
        </authorList>
    </citation>
    <scope>NUCLEOTIDE SEQUENCE</scope>
    <source>
        <strain evidence="1">E20ANME2</strain>
    </source>
</reference>
<evidence type="ECO:0000313" key="1">
    <source>
        <dbReference type="EMBL" id="PXF61484.1"/>
    </source>
</evidence>
<protein>
    <submittedName>
        <fullName evidence="1">Uncharacterized protein</fullName>
    </submittedName>
</protein>
<evidence type="ECO:0000313" key="2">
    <source>
        <dbReference type="Proteomes" id="UP000248329"/>
    </source>
</evidence>
<sequence>MLGDAMMPSESETMELKKSTAQLGRALKAACAFSNHKGGTIYFGINDRGELIGQDVSDATLKNISSKIRQKIKPGIVPEITIDGTNRDKIIRVVVKEGVNKPYFLDGVAYTRSGTENVVTPPGELRRLFLKMGEWRWDAEICEGAALDVVDEEKVKLFLRKAKNERNFDVEETISVSEALEKLGLRGDTYKVTNSAILLFGRIPQRHFVQAEVRCACFKGTKPLEFIDMKVFNGDIIDQVDAAEGFVLRHITRSAWIEPTKIERQERWEYPPDAIREAIINAICHRDYESTSNVQIRIFDDRIEIWGCGHLPQPLTIDDLKKEHKSVPRNPLIAKCFFLIKYIEQWGTGTNRMIDKCLEYGLPEPIFKEISGDFVVTFRKSYLDAKTLKELNERQKSVIEYLKEKDKTISNKEYQVLFGISRNTASTDLNGLVEKGILKRIGEGKRSARYLLK</sequence>
<comment type="caution">
    <text evidence="1">The sequence shown here is derived from an EMBL/GenBank/DDBJ whole genome shotgun (WGS) entry which is preliminary data.</text>
</comment>
<gene>
    <name evidence="1" type="ORF">C4B59_04420</name>
</gene>
<dbReference type="EMBL" id="PQXF01000005">
    <property type="protein sequence ID" value="PXF61484.1"/>
    <property type="molecule type" value="Genomic_DNA"/>
</dbReference>
<accession>A0AC61L4X9</accession>
<organism evidence="1 2">
    <name type="scientific">Candidatus Methanogaster sp</name>
    <dbReference type="NCBI Taxonomy" id="3386292"/>
    <lineage>
        <taxon>Archaea</taxon>
        <taxon>Methanobacteriati</taxon>
        <taxon>Methanobacteriota</taxon>
        <taxon>Stenosarchaea group</taxon>
        <taxon>Methanomicrobia</taxon>
        <taxon>Methanosarcinales</taxon>
        <taxon>ANME-2 cluster</taxon>
        <taxon>Candidatus Methanogasteraceae</taxon>
        <taxon>Candidatus Methanogaster</taxon>
    </lineage>
</organism>
<name>A0AC61L4X9_9EURY</name>
<dbReference type="Proteomes" id="UP000248329">
    <property type="component" value="Unassembled WGS sequence"/>
</dbReference>